<organism evidence="9 10">
    <name type="scientific">Albugo candida</name>
    <dbReference type="NCBI Taxonomy" id="65357"/>
    <lineage>
        <taxon>Eukaryota</taxon>
        <taxon>Sar</taxon>
        <taxon>Stramenopiles</taxon>
        <taxon>Oomycota</taxon>
        <taxon>Peronosporomycetes</taxon>
        <taxon>Albuginales</taxon>
        <taxon>Albuginaceae</taxon>
        <taxon>Albugo</taxon>
    </lineage>
</organism>
<dbReference type="EMBL" id="CAIX01000281">
    <property type="protein sequence ID" value="CCI49214.1"/>
    <property type="molecule type" value="Genomic_DNA"/>
</dbReference>
<keyword evidence="3" id="KW-0547">Nucleotide-binding</keyword>
<evidence type="ECO:0000256" key="2">
    <source>
        <dbReference type="ARBA" id="ARBA00022679"/>
    </source>
</evidence>
<evidence type="ECO:0000256" key="6">
    <source>
        <dbReference type="ARBA" id="ARBA00022857"/>
    </source>
</evidence>
<gene>
    <name evidence="9" type="ORF">BN9_104960</name>
</gene>
<dbReference type="SUPFAM" id="SSF111331">
    <property type="entry name" value="NAD kinase/diacylglycerol kinase-like"/>
    <property type="match status" value="1"/>
</dbReference>
<dbReference type="AlphaFoldDB" id="A0A024GRL3"/>
<evidence type="ECO:0000256" key="8">
    <source>
        <dbReference type="SAM" id="MobiDB-lite"/>
    </source>
</evidence>
<dbReference type="InterPro" id="IPR016064">
    <property type="entry name" value="NAD/diacylglycerol_kinase_sf"/>
</dbReference>
<dbReference type="OrthoDB" id="24581at2759"/>
<evidence type="ECO:0000256" key="7">
    <source>
        <dbReference type="ARBA" id="ARBA00023027"/>
    </source>
</evidence>
<dbReference type="FunFam" id="2.60.200.30:FF:000009">
    <property type="entry name" value="Poly(P)/ATP NAD kinase"/>
    <property type="match status" value="1"/>
</dbReference>
<name>A0A024GRL3_9STRA</name>
<dbReference type="Gene3D" id="2.60.200.30">
    <property type="entry name" value="Probable inorganic polyphosphate/atp-NAD kinase, domain 2"/>
    <property type="match status" value="1"/>
</dbReference>
<protein>
    <recommendedName>
        <fullName evidence="11">NAD+ kinase</fullName>
    </recommendedName>
</protein>
<dbReference type="PANTHER" id="PTHR20275">
    <property type="entry name" value="NAD KINASE"/>
    <property type="match status" value="1"/>
</dbReference>
<dbReference type="Pfam" id="PF20143">
    <property type="entry name" value="NAD_kinase_C"/>
    <property type="match status" value="1"/>
</dbReference>
<dbReference type="GO" id="GO:0003951">
    <property type="term" value="F:NAD+ kinase activity"/>
    <property type="evidence" value="ECO:0007669"/>
    <property type="project" value="InterPro"/>
</dbReference>
<evidence type="ECO:0000313" key="9">
    <source>
        <dbReference type="EMBL" id="CCI49214.1"/>
    </source>
</evidence>
<evidence type="ECO:0000256" key="1">
    <source>
        <dbReference type="ARBA" id="ARBA00010995"/>
    </source>
</evidence>
<keyword evidence="4" id="KW-0418">Kinase</keyword>
<keyword evidence="7" id="KW-0520">NAD</keyword>
<dbReference type="InterPro" id="IPR002504">
    <property type="entry name" value="NADK"/>
</dbReference>
<keyword evidence="5" id="KW-0067">ATP-binding</keyword>
<sequence>MDPNANDKNAGARAVYQNDEEDESGNNWSQVWPRKQSSASSQSSNSSTFTIEEDIRAMQEQLQRVLTFCGLQAENPLRLQRKISDLLDQLRLVIAEKNYWMKRATRTEMAQGELTDYEDEEGRQYRRRSNSELQVMADTIASTGTEIVRWEQQEPKSPKSAVQVFREGSMSSQSTADTFMDSLAQPTRRKSSSAIRQKKAPFRLLQCSDQQCEVLTPPEESIRVLHRARNNVHFMWDQSPRAVLIIKKPNEPEVTETFIRIASWLKKEKNLRVIVEPSVHAELKLEDIETWVCKEQWAEYESLIDFVVTLGGDGTILWVSSLFEKSVPPVLSFAMGSLGFLAPFDSAEASDHLEQVIHGGFCVSLRSRLSGTILRKDKSIEPLQHKLALNEILIDRGHNAGILELVCFCDGLEITKIAADGIIIATPTGSTAYSLSAGGSMTHPSVPSMLFTPICPHTLSFRPLLFPDSATIKILLPITSRAASAYVSFDGKNRARLERGDAVVVRVSAYPVPSICRKNENHDWFDSVVTNLNWNVRKPQKPLQAQLDFQ</sequence>
<comment type="similarity">
    <text evidence="1">Belongs to the NAD kinase family.</text>
</comment>
<evidence type="ECO:0000256" key="3">
    <source>
        <dbReference type="ARBA" id="ARBA00022741"/>
    </source>
</evidence>
<feature type="compositionally biased region" description="Low complexity" evidence="8">
    <location>
        <begin position="36"/>
        <end position="47"/>
    </location>
</feature>
<evidence type="ECO:0000313" key="10">
    <source>
        <dbReference type="Proteomes" id="UP000053237"/>
    </source>
</evidence>
<dbReference type="Proteomes" id="UP000053237">
    <property type="component" value="Unassembled WGS sequence"/>
</dbReference>
<reference evidence="9 10" key="1">
    <citation type="submission" date="2012-05" db="EMBL/GenBank/DDBJ databases">
        <title>Recombination and specialization in a pathogen metapopulation.</title>
        <authorList>
            <person name="Gardiner A."/>
            <person name="Kemen E."/>
            <person name="Schultz-Larsen T."/>
            <person name="MacLean D."/>
            <person name="Van Oosterhout C."/>
            <person name="Jones J.D.G."/>
        </authorList>
    </citation>
    <scope>NUCLEOTIDE SEQUENCE [LARGE SCALE GENOMIC DNA]</scope>
    <source>
        <strain evidence="9 10">Ac Nc2</strain>
    </source>
</reference>
<feature type="region of interest" description="Disordered" evidence="8">
    <location>
        <begin position="1"/>
        <end position="47"/>
    </location>
</feature>
<dbReference type="Pfam" id="PF01513">
    <property type="entry name" value="NAD_kinase"/>
    <property type="match status" value="1"/>
</dbReference>
<comment type="caution">
    <text evidence="9">The sequence shown here is derived from an EMBL/GenBank/DDBJ whole genome shotgun (WGS) entry which is preliminary data.</text>
</comment>
<evidence type="ECO:0000256" key="4">
    <source>
        <dbReference type="ARBA" id="ARBA00022777"/>
    </source>
</evidence>
<accession>A0A024GRL3</accession>
<dbReference type="GO" id="GO:0005524">
    <property type="term" value="F:ATP binding"/>
    <property type="evidence" value="ECO:0007669"/>
    <property type="project" value="UniProtKB-KW"/>
</dbReference>
<dbReference type="InParanoid" id="A0A024GRL3"/>
<dbReference type="STRING" id="65357.A0A024GRL3"/>
<dbReference type="PANTHER" id="PTHR20275:SF0">
    <property type="entry name" value="NAD KINASE"/>
    <property type="match status" value="1"/>
</dbReference>
<proteinExistence type="inferred from homology"/>
<dbReference type="InterPro" id="IPR017437">
    <property type="entry name" value="ATP-NAD_kinase_PpnK-typ_C"/>
</dbReference>
<dbReference type="GO" id="GO:0006741">
    <property type="term" value="P:NADP+ biosynthetic process"/>
    <property type="evidence" value="ECO:0007669"/>
    <property type="project" value="InterPro"/>
</dbReference>
<dbReference type="Gene3D" id="3.40.50.10330">
    <property type="entry name" value="Probable inorganic polyphosphate/atp-NAD kinase, domain 1"/>
    <property type="match status" value="1"/>
</dbReference>
<dbReference type="GO" id="GO:0019674">
    <property type="term" value="P:NAD+ metabolic process"/>
    <property type="evidence" value="ECO:0007669"/>
    <property type="project" value="InterPro"/>
</dbReference>
<evidence type="ECO:0008006" key="11">
    <source>
        <dbReference type="Google" id="ProtNLM"/>
    </source>
</evidence>
<evidence type="ECO:0000256" key="5">
    <source>
        <dbReference type="ARBA" id="ARBA00022840"/>
    </source>
</evidence>
<keyword evidence="6" id="KW-0521">NADP</keyword>
<keyword evidence="2" id="KW-0808">Transferase</keyword>
<dbReference type="HAMAP" id="MF_00361">
    <property type="entry name" value="NAD_kinase"/>
    <property type="match status" value="1"/>
</dbReference>
<dbReference type="InterPro" id="IPR017438">
    <property type="entry name" value="ATP-NAD_kinase_N"/>
</dbReference>
<keyword evidence="10" id="KW-1185">Reference proteome</keyword>